<dbReference type="Proteomes" id="UP000272528">
    <property type="component" value="Chromosome"/>
</dbReference>
<keyword evidence="5 6" id="KW-0472">Membrane</keyword>
<evidence type="ECO:0000256" key="3">
    <source>
        <dbReference type="ARBA" id="ARBA00022692"/>
    </source>
</evidence>
<feature type="transmembrane region" description="Helical" evidence="6">
    <location>
        <begin position="106"/>
        <end position="124"/>
    </location>
</feature>
<feature type="transmembrane region" description="Helical" evidence="6">
    <location>
        <begin position="193"/>
        <end position="213"/>
    </location>
</feature>
<evidence type="ECO:0000256" key="6">
    <source>
        <dbReference type="SAM" id="Phobius"/>
    </source>
</evidence>
<dbReference type="InterPro" id="IPR022301">
    <property type="entry name" value="Integral_membrane_YjbE"/>
</dbReference>
<feature type="transmembrane region" description="Helical" evidence="6">
    <location>
        <begin position="41"/>
        <end position="62"/>
    </location>
</feature>
<name>A0A3Q8X9G7_9BACL</name>
<evidence type="ECO:0000313" key="8">
    <source>
        <dbReference type="Proteomes" id="UP000272528"/>
    </source>
</evidence>
<protein>
    <submittedName>
        <fullName evidence="7">TerC family protein</fullName>
    </submittedName>
</protein>
<dbReference type="AlphaFoldDB" id="A0A3Q8X9G7"/>
<feature type="transmembrane region" description="Helical" evidence="6">
    <location>
        <begin position="68"/>
        <end position="85"/>
    </location>
</feature>
<comment type="subcellular location">
    <subcellularLocation>
        <location evidence="1">Membrane</location>
        <topology evidence="1">Multi-pass membrane protein</topology>
    </subcellularLocation>
</comment>
<evidence type="ECO:0000256" key="2">
    <source>
        <dbReference type="ARBA" id="ARBA00007511"/>
    </source>
</evidence>
<keyword evidence="4 6" id="KW-1133">Transmembrane helix</keyword>
<keyword evidence="8" id="KW-1185">Reference proteome</keyword>
<feature type="transmembrane region" description="Helical" evidence="6">
    <location>
        <begin position="6"/>
        <end position="29"/>
    </location>
</feature>
<dbReference type="Pfam" id="PF03741">
    <property type="entry name" value="TerC"/>
    <property type="match status" value="1"/>
</dbReference>
<evidence type="ECO:0000313" key="7">
    <source>
        <dbReference type="EMBL" id="AZN43452.1"/>
    </source>
</evidence>
<dbReference type="InterPro" id="IPR005496">
    <property type="entry name" value="Integral_membrane_TerC"/>
</dbReference>
<dbReference type="KEGG" id="palb:EJC50_00280"/>
<sequence>MMELLVLLAEIMLVNIVLSGDNAVVIAMASRNLPETHRKKAVWWGAMAAVVLRIILTVIAVYLLKVPFIQIAGALLLFWVAIQLLKDDGDSKNIAGAQSIWKAIRIIVMADFVMSLDNVLAIASIANNNIWLMALGVALSIPVIVWGSQLIMALLHKFPIVVFIGAGILGYTAGEMLEDNETLKKVLHNAGEWVDTLFPFVCGLLVMGIGYLLQRRERSRVQEA</sequence>
<dbReference type="NCBIfam" id="TIGR03717">
    <property type="entry name" value="R_switched_YjbE"/>
    <property type="match status" value="1"/>
</dbReference>
<proteinExistence type="inferred from homology"/>
<evidence type="ECO:0000256" key="4">
    <source>
        <dbReference type="ARBA" id="ARBA00022989"/>
    </source>
</evidence>
<evidence type="ECO:0000256" key="1">
    <source>
        <dbReference type="ARBA" id="ARBA00004141"/>
    </source>
</evidence>
<organism evidence="7 8">
    <name type="scientific">Paenibacillus albus</name>
    <dbReference type="NCBI Taxonomy" id="2495582"/>
    <lineage>
        <taxon>Bacteria</taxon>
        <taxon>Bacillati</taxon>
        <taxon>Bacillota</taxon>
        <taxon>Bacilli</taxon>
        <taxon>Bacillales</taxon>
        <taxon>Paenibacillaceae</taxon>
        <taxon>Paenibacillus</taxon>
    </lineage>
</organism>
<accession>A0A3Q8X9G7</accession>
<dbReference type="GO" id="GO:0016020">
    <property type="term" value="C:membrane"/>
    <property type="evidence" value="ECO:0007669"/>
    <property type="project" value="UniProtKB-SubCell"/>
</dbReference>
<comment type="similarity">
    <text evidence="2">Belongs to the TerC family.</text>
</comment>
<dbReference type="EMBL" id="CP034437">
    <property type="protein sequence ID" value="AZN43452.1"/>
    <property type="molecule type" value="Genomic_DNA"/>
</dbReference>
<dbReference type="PANTHER" id="PTHR30238:SF4">
    <property type="entry name" value="SLL1022 PROTEIN"/>
    <property type="match status" value="1"/>
</dbReference>
<dbReference type="PANTHER" id="PTHR30238">
    <property type="entry name" value="MEMBRANE BOUND PREDICTED REDOX MODULATOR"/>
    <property type="match status" value="1"/>
</dbReference>
<reference evidence="8" key="1">
    <citation type="submission" date="2018-12" db="EMBL/GenBank/DDBJ databases">
        <title>Genome sequence of Peanibacillus sp.</title>
        <authorList>
            <person name="Subramani G."/>
            <person name="Srinivasan S."/>
            <person name="Kim M.K."/>
        </authorList>
    </citation>
    <scope>NUCLEOTIDE SEQUENCE [LARGE SCALE GENOMIC DNA]</scope>
    <source>
        <strain evidence="8">18JY67-1</strain>
    </source>
</reference>
<evidence type="ECO:0000256" key="5">
    <source>
        <dbReference type="ARBA" id="ARBA00023136"/>
    </source>
</evidence>
<dbReference type="OrthoDB" id="5295733at2"/>
<feature type="transmembrane region" description="Helical" evidence="6">
    <location>
        <begin position="154"/>
        <end position="173"/>
    </location>
</feature>
<gene>
    <name evidence="7" type="ORF">EJC50_00280</name>
</gene>
<feature type="transmembrane region" description="Helical" evidence="6">
    <location>
        <begin position="130"/>
        <end position="147"/>
    </location>
</feature>
<keyword evidence="3 6" id="KW-0812">Transmembrane</keyword>